<keyword evidence="7" id="KW-1185">Reference proteome</keyword>
<keyword evidence="1 4" id="KW-0732">Signal</keyword>
<dbReference type="Pfam" id="PF10342">
    <property type="entry name" value="Kre9_KNH"/>
    <property type="match status" value="1"/>
</dbReference>
<dbReference type="PANTHER" id="PTHR40633:SF5">
    <property type="entry name" value="ANCHORED PROTEIN, PUTATIVE (AFU_ORTHOLOGUE AFUA_8G04370)-RELATED"/>
    <property type="match status" value="1"/>
</dbReference>
<name>A0ABR4LEB8_9EURO</name>
<organism evidence="6 7">
    <name type="scientific">Aspergillus lucknowensis</name>
    <dbReference type="NCBI Taxonomy" id="176173"/>
    <lineage>
        <taxon>Eukaryota</taxon>
        <taxon>Fungi</taxon>
        <taxon>Dikarya</taxon>
        <taxon>Ascomycota</taxon>
        <taxon>Pezizomycotina</taxon>
        <taxon>Eurotiomycetes</taxon>
        <taxon>Eurotiomycetidae</taxon>
        <taxon>Eurotiales</taxon>
        <taxon>Aspergillaceae</taxon>
        <taxon>Aspergillus</taxon>
        <taxon>Aspergillus subgen. Nidulantes</taxon>
    </lineage>
</organism>
<feature type="region of interest" description="Disordered" evidence="2">
    <location>
        <begin position="198"/>
        <end position="218"/>
    </location>
</feature>
<feature type="domain" description="Yeast cell wall synthesis Kre9/Knh1-like N-terminal" evidence="5">
    <location>
        <begin position="24"/>
        <end position="98"/>
    </location>
</feature>
<dbReference type="PANTHER" id="PTHR40633">
    <property type="entry name" value="MATRIX PROTEIN, PUTATIVE (AFU_ORTHOLOGUE AFUA_8G05410)-RELATED"/>
    <property type="match status" value="1"/>
</dbReference>
<gene>
    <name evidence="6" type="ORF">BJX67DRAFT_365537</name>
</gene>
<feature type="compositionally biased region" description="Low complexity" evidence="2">
    <location>
        <begin position="125"/>
        <end position="136"/>
    </location>
</feature>
<evidence type="ECO:0000259" key="5">
    <source>
        <dbReference type="Pfam" id="PF10342"/>
    </source>
</evidence>
<keyword evidence="3" id="KW-1133">Transmembrane helix</keyword>
<feature type="region of interest" description="Disordered" evidence="2">
    <location>
        <begin position="252"/>
        <end position="273"/>
    </location>
</feature>
<feature type="region of interest" description="Disordered" evidence="2">
    <location>
        <begin position="104"/>
        <end position="164"/>
    </location>
</feature>
<protein>
    <recommendedName>
        <fullName evidence="5">Yeast cell wall synthesis Kre9/Knh1-like N-terminal domain-containing protein</fullName>
    </recommendedName>
</protein>
<evidence type="ECO:0000256" key="4">
    <source>
        <dbReference type="SAM" id="SignalP"/>
    </source>
</evidence>
<feature type="transmembrane region" description="Helical" evidence="3">
    <location>
        <begin position="172"/>
        <end position="192"/>
    </location>
</feature>
<proteinExistence type="predicted"/>
<dbReference type="InterPro" id="IPR052982">
    <property type="entry name" value="SRP1/TIP1-like"/>
</dbReference>
<dbReference type="InterPro" id="IPR018466">
    <property type="entry name" value="Kre9/Knh1-like_N"/>
</dbReference>
<comment type="caution">
    <text evidence="6">The sequence shown here is derived from an EMBL/GenBank/DDBJ whole genome shotgun (WGS) entry which is preliminary data.</text>
</comment>
<evidence type="ECO:0000256" key="2">
    <source>
        <dbReference type="SAM" id="MobiDB-lite"/>
    </source>
</evidence>
<keyword evidence="3" id="KW-0812">Transmembrane</keyword>
<sequence>MILPSCLILSLLDCLVDANKFIIPDGGYEFAVGEPTTIKWDPSTNGTVTLELLWGAVIASEYTDKLGSGIPNNGSYTWTPPENILDLSNYTICLYPDEPPQDFTCMPNFSVEGASDSEDAQPMATSTETSSTSTPEKTPRPSDATDDTNDNKVDNNSEDNANNEGLSTGAKAGIGVGIAAGVLILFLAGMYFGRRRRQPKEETYQQPDIPLTSQHTPASITTADYAGYEGPADFDTKGPTVNEMPGREIREMGGASQTSHLAEAPPNSLQELDGRNYSGEAVELPTIEHKFV</sequence>
<evidence type="ECO:0000313" key="6">
    <source>
        <dbReference type="EMBL" id="KAL2862800.1"/>
    </source>
</evidence>
<reference evidence="6 7" key="1">
    <citation type="submission" date="2024-07" db="EMBL/GenBank/DDBJ databases">
        <title>Section-level genome sequencing and comparative genomics of Aspergillus sections Usti and Cavernicolus.</title>
        <authorList>
            <consortium name="Lawrence Berkeley National Laboratory"/>
            <person name="Nybo J.L."/>
            <person name="Vesth T.C."/>
            <person name="Theobald S."/>
            <person name="Frisvad J.C."/>
            <person name="Larsen T.O."/>
            <person name="Kjaerboelling I."/>
            <person name="Rothschild-Mancinelli K."/>
            <person name="Lyhne E.K."/>
            <person name="Kogle M.E."/>
            <person name="Barry K."/>
            <person name="Clum A."/>
            <person name="Na H."/>
            <person name="Ledsgaard L."/>
            <person name="Lin J."/>
            <person name="Lipzen A."/>
            <person name="Kuo A."/>
            <person name="Riley R."/>
            <person name="Mondo S."/>
            <person name="Labutti K."/>
            <person name="Haridas S."/>
            <person name="Pangalinan J."/>
            <person name="Salamov A.A."/>
            <person name="Simmons B.A."/>
            <person name="Magnuson J.K."/>
            <person name="Chen J."/>
            <person name="Drula E."/>
            <person name="Henrissat B."/>
            <person name="Wiebenga A."/>
            <person name="Lubbers R.J."/>
            <person name="Gomes A.C."/>
            <person name="Macurrencykelacurrency M.R."/>
            <person name="Stajich J."/>
            <person name="Grigoriev I.V."/>
            <person name="Mortensen U.H."/>
            <person name="De Vries R.P."/>
            <person name="Baker S.E."/>
            <person name="Andersen M.R."/>
        </authorList>
    </citation>
    <scope>NUCLEOTIDE SEQUENCE [LARGE SCALE GENOMIC DNA]</scope>
    <source>
        <strain evidence="6 7">CBS 449.75</strain>
    </source>
</reference>
<dbReference type="Proteomes" id="UP001610432">
    <property type="component" value="Unassembled WGS sequence"/>
</dbReference>
<feature type="chain" id="PRO_5046893733" description="Yeast cell wall synthesis Kre9/Knh1-like N-terminal domain-containing protein" evidence="4">
    <location>
        <begin position="19"/>
        <end position="292"/>
    </location>
</feature>
<keyword evidence="3" id="KW-0472">Membrane</keyword>
<evidence type="ECO:0000256" key="1">
    <source>
        <dbReference type="ARBA" id="ARBA00022729"/>
    </source>
</evidence>
<feature type="signal peptide" evidence="4">
    <location>
        <begin position="1"/>
        <end position="18"/>
    </location>
</feature>
<evidence type="ECO:0000256" key="3">
    <source>
        <dbReference type="SAM" id="Phobius"/>
    </source>
</evidence>
<dbReference type="RefSeq" id="XP_070881779.1">
    <property type="nucleotide sequence ID" value="XM_071030280.1"/>
</dbReference>
<dbReference type="GeneID" id="98145352"/>
<evidence type="ECO:0000313" key="7">
    <source>
        <dbReference type="Proteomes" id="UP001610432"/>
    </source>
</evidence>
<accession>A0ABR4LEB8</accession>
<dbReference type="EMBL" id="JBFXLQ010000061">
    <property type="protein sequence ID" value="KAL2862800.1"/>
    <property type="molecule type" value="Genomic_DNA"/>
</dbReference>